<comment type="pathway">
    <text evidence="2 6">Amino-acid biosynthesis; L-arginine biosynthesis; L-arginine from L-ornithine and carbamoyl phosphate: step 3/3.</text>
</comment>
<dbReference type="InterPro" id="IPR020557">
    <property type="entry name" value="Fumarate_lyase_CS"/>
</dbReference>
<dbReference type="PRINTS" id="PR00149">
    <property type="entry name" value="FUMRATELYASE"/>
</dbReference>
<evidence type="ECO:0000313" key="9">
    <source>
        <dbReference type="EMBL" id="MFJ1267410.1"/>
    </source>
</evidence>
<feature type="domain" description="Fumarate lyase N-terminal" evidence="7">
    <location>
        <begin position="8"/>
        <end position="302"/>
    </location>
</feature>
<reference evidence="9 10" key="1">
    <citation type="submission" date="2024-08" db="EMBL/GenBank/DDBJ databases">
        <title>Draft Genome Sequence of Legionella lytica strain DSB2004, Isolated From a Fire Sprinkler System.</title>
        <authorList>
            <person name="Everhart A.D."/>
            <person name="Kidane D.T."/>
            <person name="Farone A.L."/>
            <person name="Farone M.B."/>
        </authorList>
    </citation>
    <scope>NUCLEOTIDE SEQUENCE [LARGE SCALE GENOMIC DNA]</scope>
    <source>
        <strain evidence="9 10">DSB2004</strain>
    </source>
</reference>
<proteinExistence type="inferred from homology"/>
<dbReference type="Proteomes" id="UP001615550">
    <property type="component" value="Unassembled WGS sequence"/>
</dbReference>
<evidence type="ECO:0000256" key="4">
    <source>
        <dbReference type="ARBA" id="ARBA00012338"/>
    </source>
</evidence>
<comment type="similarity">
    <text evidence="3">In the N-terminal section; belongs to the lyase 1 family. Argininosuccinate lyase subfamily.</text>
</comment>
<name>A0ABW8D3Y7_9GAMM</name>
<dbReference type="GO" id="GO:0004056">
    <property type="term" value="F:argininosuccinate lyase activity"/>
    <property type="evidence" value="ECO:0007669"/>
    <property type="project" value="UniProtKB-EC"/>
</dbReference>
<evidence type="ECO:0000256" key="2">
    <source>
        <dbReference type="ARBA" id="ARBA00004941"/>
    </source>
</evidence>
<dbReference type="InterPro" id="IPR029419">
    <property type="entry name" value="Arg_succ_lyase_C"/>
</dbReference>
<sequence>MSHKTWGGRFSKELDPRVMHFNASLAFDRALYAHDIAGSQAHATMLAQQGLILYSEAELICQALAEIGYAIEHGIQEFDESCEDIHMFIEQLLITKIGDVGKKLHTGRSRNDQVALDLRLYARDAGEHIAALLNDLNKVLEDLAIQHAHAKMPGYTHLQQAQPIYLGQYFAAYFSMFQRDLSRVADWHARMNYSPLGAGALAGSNLPLDRDWTAKALGFSGVIENTLDAVSDRDFVVEFCSLAAIIMMHLSRLAEDLILWATQEFGFITLDDAFATGSSLMPNKKNPDVLELIRGKSGRVFGHLMGILTIMKGLPLAYNKDMQEDKECLFDTVTTLTACLQIIAPFLQSIHFNTTLMQEKASSGYLDATEVLESLVLRGIPFRDAHHQVGLWIKEAIAKKCSLTEIVKTKEIK</sequence>
<keyword evidence="6" id="KW-0028">Amino-acid biosynthesis</keyword>
<keyword evidence="5 6" id="KW-0055">Arginine biosynthesis</keyword>
<dbReference type="PANTHER" id="PTHR43814:SF1">
    <property type="entry name" value="ARGININOSUCCINATE LYASE"/>
    <property type="match status" value="1"/>
</dbReference>
<dbReference type="SUPFAM" id="SSF48557">
    <property type="entry name" value="L-aspartase-like"/>
    <property type="match status" value="1"/>
</dbReference>
<comment type="caution">
    <text evidence="9">The sequence shown here is derived from an EMBL/GenBank/DDBJ whole genome shotgun (WGS) entry which is preliminary data.</text>
</comment>
<dbReference type="Gene3D" id="1.10.40.30">
    <property type="entry name" value="Fumarase/aspartase (C-terminal domain)"/>
    <property type="match status" value="1"/>
</dbReference>
<evidence type="ECO:0000313" key="10">
    <source>
        <dbReference type="Proteomes" id="UP001615550"/>
    </source>
</evidence>
<dbReference type="NCBIfam" id="TIGR00838">
    <property type="entry name" value="argH"/>
    <property type="match status" value="1"/>
</dbReference>
<dbReference type="InterPro" id="IPR022761">
    <property type="entry name" value="Fumarate_lyase_N"/>
</dbReference>
<comment type="subcellular location">
    <subcellularLocation>
        <location evidence="6">Cytoplasm</location>
    </subcellularLocation>
</comment>
<gene>
    <name evidence="6 9" type="primary">argH</name>
    <name evidence="9" type="ORF">ACD661_02435</name>
</gene>
<dbReference type="PANTHER" id="PTHR43814">
    <property type="entry name" value="ARGININOSUCCINATE LYASE"/>
    <property type="match status" value="1"/>
</dbReference>
<dbReference type="Gene3D" id="1.20.200.10">
    <property type="entry name" value="Fumarase/aspartase (Central domain)"/>
    <property type="match status" value="1"/>
</dbReference>
<evidence type="ECO:0000256" key="1">
    <source>
        <dbReference type="ARBA" id="ARBA00000985"/>
    </source>
</evidence>
<dbReference type="Gene3D" id="1.10.275.10">
    <property type="entry name" value="Fumarase/aspartase (N-terminal domain)"/>
    <property type="match status" value="1"/>
</dbReference>
<dbReference type="EC" id="4.3.2.1" evidence="4 6"/>
<dbReference type="InterPro" id="IPR024083">
    <property type="entry name" value="Fumarase/histidase_N"/>
</dbReference>
<evidence type="ECO:0000259" key="7">
    <source>
        <dbReference type="Pfam" id="PF00206"/>
    </source>
</evidence>
<dbReference type="PROSITE" id="PS00163">
    <property type="entry name" value="FUMARATE_LYASES"/>
    <property type="match status" value="1"/>
</dbReference>
<comment type="similarity">
    <text evidence="6">Belongs to the lyase 1 family. Argininosuccinate lyase subfamily.</text>
</comment>
<comment type="catalytic activity">
    <reaction evidence="1 6">
        <text>2-(N(omega)-L-arginino)succinate = fumarate + L-arginine</text>
        <dbReference type="Rhea" id="RHEA:24020"/>
        <dbReference type="ChEBI" id="CHEBI:29806"/>
        <dbReference type="ChEBI" id="CHEBI:32682"/>
        <dbReference type="ChEBI" id="CHEBI:57472"/>
        <dbReference type="EC" id="4.3.2.1"/>
    </reaction>
</comment>
<feature type="domain" description="Argininosuccinate lyase C-terminal" evidence="8">
    <location>
        <begin position="365"/>
        <end position="406"/>
    </location>
</feature>
<evidence type="ECO:0000256" key="3">
    <source>
        <dbReference type="ARBA" id="ARBA00005552"/>
    </source>
</evidence>
<dbReference type="HAMAP" id="MF_00006">
    <property type="entry name" value="Arg_succ_lyase"/>
    <property type="match status" value="1"/>
</dbReference>
<dbReference type="InterPro" id="IPR000362">
    <property type="entry name" value="Fumarate_lyase_fam"/>
</dbReference>
<dbReference type="InterPro" id="IPR009049">
    <property type="entry name" value="Argininosuccinate_lyase"/>
</dbReference>
<keyword evidence="6 9" id="KW-0456">Lyase</keyword>
<dbReference type="Pfam" id="PF00206">
    <property type="entry name" value="Lyase_1"/>
    <property type="match status" value="1"/>
</dbReference>
<dbReference type="InterPro" id="IPR008948">
    <property type="entry name" value="L-Aspartase-like"/>
</dbReference>
<keyword evidence="10" id="KW-1185">Reference proteome</keyword>
<protein>
    <recommendedName>
        <fullName evidence="4 6">Argininosuccinate lyase</fullName>
        <shortName evidence="6">ASAL</shortName>
        <ecNumber evidence="4 6">4.3.2.1</ecNumber>
    </recommendedName>
    <alternativeName>
        <fullName evidence="6">Arginosuccinase</fullName>
    </alternativeName>
</protein>
<accession>A0ABW8D3Y7</accession>
<dbReference type="RefSeq" id="WP_400186051.1">
    <property type="nucleotide sequence ID" value="NZ_JBGORX010000001.1"/>
</dbReference>
<evidence type="ECO:0000256" key="5">
    <source>
        <dbReference type="ARBA" id="ARBA00022571"/>
    </source>
</evidence>
<evidence type="ECO:0000256" key="6">
    <source>
        <dbReference type="HAMAP-Rule" id="MF_00006"/>
    </source>
</evidence>
<dbReference type="EMBL" id="JBGORX010000001">
    <property type="protein sequence ID" value="MFJ1267410.1"/>
    <property type="molecule type" value="Genomic_DNA"/>
</dbReference>
<dbReference type="CDD" id="cd01359">
    <property type="entry name" value="Argininosuccinate_lyase"/>
    <property type="match status" value="1"/>
</dbReference>
<dbReference type="PRINTS" id="PR00145">
    <property type="entry name" value="ARGSUCLYASE"/>
</dbReference>
<organism evidence="9 10">
    <name type="scientific">Legionella lytica</name>
    <dbReference type="NCBI Taxonomy" id="96232"/>
    <lineage>
        <taxon>Bacteria</taxon>
        <taxon>Pseudomonadati</taxon>
        <taxon>Pseudomonadota</taxon>
        <taxon>Gammaproteobacteria</taxon>
        <taxon>Legionellales</taxon>
        <taxon>Legionellaceae</taxon>
        <taxon>Legionella</taxon>
    </lineage>
</organism>
<evidence type="ECO:0000259" key="8">
    <source>
        <dbReference type="Pfam" id="PF14698"/>
    </source>
</evidence>
<dbReference type="Pfam" id="PF14698">
    <property type="entry name" value="ASL_C2"/>
    <property type="match status" value="1"/>
</dbReference>
<keyword evidence="6" id="KW-0963">Cytoplasm</keyword>